<name>A0ABT5JSX0_9SPHN</name>
<comment type="caution">
    <text evidence="1">The sequence shown here is derived from an EMBL/GenBank/DDBJ whole genome shotgun (WGS) entry which is preliminary data.</text>
</comment>
<proteinExistence type="predicted"/>
<sequence length="87" mass="9824">MIEPGKGDRARIELGHSIDWVASKLGRFERLLRAEMVVRSDEQIALGIRPMSGMLLGVSNRRDLTTVVVTGDRKHRNIDLREVMAVK</sequence>
<evidence type="ECO:0000313" key="2">
    <source>
        <dbReference type="Proteomes" id="UP001216558"/>
    </source>
</evidence>
<organism evidence="1 2">
    <name type="scientific">Erythrobacter fulvus</name>
    <dbReference type="NCBI Taxonomy" id="2987523"/>
    <lineage>
        <taxon>Bacteria</taxon>
        <taxon>Pseudomonadati</taxon>
        <taxon>Pseudomonadota</taxon>
        <taxon>Alphaproteobacteria</taxon>
        <taxon>Sphingomonadales</taxon>
        <taxon>Erythrobacteraceae</taxon>
        <taxon>Erythrobacter/Porphyrobacter group</taxon>
        <taxon>Erythrobacter</taxon>
    </lineage>
</organism>
<gene>
    <name evidence="1" type="ORF">OIK40_14480</name>
</gene>
<dbReference type="EMBL" id="JAQQXQ010000014">
    <property type="protein sequence ID" value="MDC8755852.1"/>
    <property type="molecule type" value="Genomic_DNA"/>
</dbReference>
<reference evidence="1 2" key="1">
    <citation type="submission" date="2022-10" db="EMBL/GenBank/DDBJ databases">
        <title>Erythrobacter sp. sf7 Genome sequencing.</title>
        <authorList>
            <person name="Park S."/>
        </authorList>
    </citation>
    <scope>NUCLEOTIDE SEQUENCE [LARGE SCALE GENOMIC DNA]</scope>
    <source>
        <strain evidence="2">sf7</strain>
    </source>
</reference>
<accession>A0ABT5JSX0</accession>
<protein>
    <submittedName>
        <fullName evidence="1">Uncharacterized protein</fullName>
    </submittedName>
</protein>
<dbReference type="Proteomes" id="UP001216558">
    <property type="component" value="Unassembled WGS sequence"/>
</dbReference>
<evidence type="ECO:0000313" key="1">
    <source>
        <dbReference type="EMBL" id="MDC8755852.1"/>
    </source>
</evidence>
<keyword evidence="2" id="KW-1185">Reference proteome</keyword>